<keyword evidence="5" id="KW-1185">Reference proteome</keyword>
<keyword evidence="1" id="KW-0479">Metal-binding</keyword>
<dbReference type="PANTHER" id="PTHR34482:SF49">
    <property type="entry name" value="RETROTRANSPOSON GAG DOMAIN-CONTAINING PROTEIN"/>
    <property type="match status" value="1"/>
</dbReference>
<feature type="region of interest" description="Disordered" evidence="2">
    <location>
        <begin position="229"/>
        <end position="253"/>
    </location>
</feature>
<organism evidence="4 5">
    <name type="scientific">Rehmannia glutinosa</name>
    <name type="common">Chinese foxglove</name>
    <dbReference type="NCBI Taxonomy" id="99300"/>
    <lineage>
        <taxon>Eukaryota</taxon>
        <taxon>Viridiplantae</taxon>
        <taxon>Streptophyta</taxon>
        <taxon>Embryophyta</taxon>
        <taxon>Tracheophyta</taxon>
        <taxon>Spermatophyta</taxon>
        <taxon>Magnoliopsida</taxon>
        <taxon>eudicotyledons</taxon>
        <taxon>Gunneridae</taxon>
        <taxon>Pentapetalae</taxon>
        <taxon>asterids</taxon>
        <taxon>lamiids</taxon>
        <taxon>Lamiales</taxon>
        <taxon>Orobanchaceae</taxon>
        <taxon>Rehmannieae</taxon>
        <taxon>Rehmannia</taxon>
    </lineage>
</organism>
<keyword evidence="1" id="KW-0862">Zinc</keyword>
<accession>A0ABR0WXJ6</accession>
<gene>
    <name evidence="4" type="ORF">DH2020_014519</name>
</gene>
<proteinExistence type="predicted"/>
<evidence type="ECO:0000259" key="3">
    <source>
        <dbReference type="PROSITE" id="PS50158"/>
    </source>
</evidence>
<sequence>MRHHRKCPDSRQYGDLANIVANLVTVVQGLTQHNVANAQNGQNHQAPIDTTSQVVEQFRRYRPPVLTGRQDPMAVEEWIGELESVFDLIACSEAHRVSCAIFQLKQDAKHWWDLHRRTITDEERNALTWRDSKELVARQFFPQDHRNNKSREFMGLVQGNMSVLDYERKFNQLSRYATHLVSTDQMKAERFVEGLRPELSGIVCVLGDVTYAQAVDRARMVAVNTNLDGNPRKANEAPKITWDGPTHNSGENKNKMVKAGGGLAQPSPQERPQCPVCGKNHYGECLYGKGVCYRCKTPGHAAKDCMKYNGAGSGQKATGGKARMYAMTQRGGE</sequence>
<reference evidence="4 5" key="1">
    <citation type="journal article" date="2021" name="Comput. Struct. Biotechnol. J.">
        <title>De novo genome assembly of the potent medicinal plant Rehmannia glutinosa using nanopore technology.</title>
        <authorList>
            <person name="Ma L."/>
            <person name="Dong C."/>
            <person name="Song C."/>
            <person name="Wang X."/>
            <person name="Zheng X."/>
            <person name="Niu Y."/>
            <person name="Chen S."/>
            <person name="Feng W."/>
        </authorList>
    </citation>
    <scope>NUCLEOTIDE SEQUENCE [LARGE SCALE GENOMIC DNA]</scope>
    <source>
        <strain evidence="4">DH-2019</strain>
    </source>
</reference>
<dbReference type="InterPro" id="IPR001878">
    <property type="entry name" value="Znf_CCHC"/>
</dbReference>
<keyword evidence="1" id="KW-0863">Zinc-finger</keyword>
<dbReference type="PANTHER" id="PTHR34482">
    <property type="entry name" value="DNA DAMAGE-INDUCIBLE PROTEIN 1-LIKE"/>
    <property type="match status" value="1"/>
</dbReference>
<evidence type="ECO:0000256" key="1">
    <source>
        <dbReference type="PROSITE-ProRule" id="PRU00047"/>
    </source>
</evidence>
<evidence type="ECO:0000256" key="2">
    <source>
        <dbReference type="SAM" id="MobiDB-lite"/>
    </source>
</evidence>
<dbReference type="EMBL" id="JABTTQ020000007">
    <property type="protein sequence ID" value="KAK6151884.1"/>
    <property type="molecule type" value="Genomic_DNA"/>
</dbReference>
<protein>
    <recommendedName>
        <fullName evidence="3">CCHC-type domain-containing protein</fullName>
    </recommendedName>
</protein>
<dbReference type="Proteomes" id="UP001318860">
    <property type="component" value="Unassembled WGS sequence"/>
</dbReference>
<feature type="domain" description="CCHC-type" evidence="3">
    <location>
        <begin position="292"/>
        <end position="305"/>
    </location>
</feature>
<evidence type="ECO:0000313" key="4">
    <source>
        <dbReference type="EMBL" id="KAK6151884.1"/>
    </source>
</evidence>
<dbReference type="Pfam" id="PF00098">
    <property type="entry name" value="zf-CCHC"/>
    <property type="match status" value="1"/>
</dbReference>
<name>A0ABR0WXJ6_REHGL</name>
<dbReference type="SMART" id="SM00343">
    <property type="entry name" value="ZnF_C2HC"/>
    <property type="match status" value="1"/>
</dbReference>
<comment type="caution">
    <text evidence="4">The sequence shown here is derived from an EMBL/GenBank/DDBJ whole genome shotgun (WGS) entry which is preliminary data.</text>
</comment>
<dbReference type="PROSITE" id="PS50158">
    <property type="entry name" value="ZF_CCHC"/>
    <property type="match status" value="1"/>
</dbReference>
<dbReference type="Gene3D" id="4.10.60.10">
    <property type="entry name" value="Zinc finger, CCHC-type"/>
    <property type="match status" value="1"/>
</dbReference>
<dbReference type="InterPro" id="IPR005162">
    <property type="entry name" value="Retrotrans_gag_dom"/>
</dbReference>
<dbReference type="Pfam" id="PF03732">
    <property type="entry name" value="Retrotrans_gag"/>
    <property type="match status" value="1"/>
</dbReference>
<evidence type="ECO:0000313" key="5">
    <source>
        <dbReference type="Proteomes" id="UP001318860"/>
    </source>
</evidence>